<gene>
    <name evidence="9" type="ORF">BVC80_9099g92</name>
</gene>
<accession>A0A200PVS5</accession>
<keyword evidence="5 6" id="KW-0472">Membrane</keyword>
<dbReference type="InterPro" id="IPR009637">
    <property type="entry name" value="GPR107/GPR108-like"/>
</dbReference>
<dbReference type="PANTHER" id="PTHR21229:SF21">
    <property type="entry name" value="OS04G0508600 PROTEIN"/>
    <property type="match status" value="1"/>
</dbReference>
<dbReference type="InterPro" id="IPR053937">
    <property type="entry name" value="GOST_TM"/>
</dbReference>
<feature type="domain" description="CAND6/7 N-terminal" evidence="8">
    <location>
        <begin position="41"/>
        <end position="171"/>
    </location>
</feature>
<proteinExistence type="predicted"/>
<organism evidence="9 10">
    <name type="scientific">Macleaya cordata</name>
    <name type="common">Five-seeded plume-poppy</name>
    <name type="synonym">Bocconia cordata</name>
    <dbReference type="NCBI Taxonomy" id="56857"/>
    <lineage>
        <taxon>Eukaryota</taxon>
        <taxon>Viridiplantae</taxon>
        <taxon>Streptophyta</taxon>
        <taxon>Embryophyta</taxon>
        <taxon>Tracheophyta</taxon>
        <taxon>Spermatophyta</taxon>
        <taxon>Magnoliopsida</taxon>
        <taxon>Ranunculales</taxon>
        <taxon>Papaveraceae</taxon>
        <taxon>Papaveroideae</taxon>
        <taxon>Macleaya</taxon>
    </lineage>
</organism>
<dbReference type="GO" id="GO:0016020">
    <property type="term" value="C:membrane"/>
    <property type="evidence" value="ECO:0007669"/>
    <property type="project" value="UniProtKB-SubCell"/>
</dbReference>
<evidence type="ECO:0000259" key="8">
    <source>
        <dbReference type="Pfam" id="PF21904"/>
    </source>
</evidence>
<evidence type="ECO:0000256" key="2">
    <source>
        <dbReference type="ARBA" id="ARBA00022692"/>
    </source>
</evidence>
<evidence type="ECO:0000256" key="1">
    <source>
        <dbReference type="ARBA" id="ARBA00004141"/>
    </source>
</evidence>
<feature type="transmembrane region" description="Helical" evidence="6">
    <location>
        <begin position="191"/>
        <end position="211"/>
    </location>
</feature>
<dbReference type="OMA" id="SYKYQWG"/>
<evidence type="ECO:0000259" key="7">
    <source>
        <dbReference type="Pfam" id="PF06814"/>
    </source>
</evidence>
<keyword evidence="3" id="KW-0732">Signal</keyword>
<comment type="caution">
    <text evidence="9">The sequence shown here is derived from an EMBL/GenBank/DDBJ whole genome shotgun (WGS) entry which is preliminary data.</text>
</comment>
<keyword evidence="4 6" id="KW-1133">Transmembrane helix</keyword>
<feature type="transmembrane region" description="Helical" evidence="6">
    <location>
        <begin position="256"/>
        <end position="282"/>
    </location>
</feature>
<dbReference type="InParanoid" id="A0A200PVS5"/>
<dbReference type="GO" id="GO:0005794">
    <property type="term" value="C:Golgi apparatus"/>
    <property type="evidence" value="ECO:0007669"/>
    <property type="project" value="TreeGrafter"/>
</dbReference>
<dbReference type="PANTHER" id="PTHR21229">
    <property type="entry name" value="LUNG SEVEN TRANSMEMBRANE RECEPTOR"/>
    <property type="match status" value="1"/>
</dbReference>
<dbReference type="EMBL" id="MVGT01003956">
    <property type="protein sequence ID" value="OVA02294.1"/>
    <property type="molecule type" value="Genomic_DNA"/>
</dbReference>
<keyword evidence="10" id="KW-1185">Reference proteome</keyword>
<evidence type="ECO:0000256" key="4">
    <source>
        <dbReference type="ARBA" id="ARBA00022989"/>
    </source>
</evidence>
<dbReference type="AlphaFoldDB" id="A0A200PVS5"/>
<sequence length="459" mass="52777">MGTLNSFITLYDYHHHPILKLFGILCIISSIPVSVSEIRDTRISDDSRPMILFEQFGFAQDGHVSISIKDLSWRSKHFQDIQLELDPSSMGFFLVRESSYSLILNESEYTDNFCVVSSHYVKLIFKFKKFVESSTYNGSITVKDPGEYSLVFGNCQPEFEISMTVHTEMYNIVYGTTKDFLPAGQTPLPKLYFIFFVIYSGFFAVWVYICIKQRLVVDKIHLIMAALLVFKALKMICAAEEKLYVRRTGTSHGWDIAFYIFGFFKGIMLFTVIVLIGTGWSFLKPYLQEREKKVLMTVIPLQVLENIASAVIGETGPATNKDWLTWNQIFLLIDIVCCFAVFFPIIWSIRNLREASKTDGKAAKNLEKLTLFKQFYVVVVEYIYFTRVVVFVLGGIIVYRFQWVINAAVEGASLAFYTFIFYNFQPIQKNPYLAIDDDEGHEQEAAAAQMLEEDDSFEL</sequence>
<feature type="transmembrane region" description="Helical" evidence="6">
    <location>
        <begin position="403"/>
        <end position="424"/>
    </location>
</feature>
<dbReference type="Pfam" id="PF21904">
    <property type="entry name" value="CAND6-7_N"/>
    <property type="match status" value="1"/>
</dbReference>
<dbReference type="Proteomes" id="UP000195402">
    <property type="component" value="Unassembled WGS sequence"/>
</dbReference>
<dbReference type="Pfam" id="PF06814">
    <property type="entry name" value="GOST_TM"/>
    <property type="match status" value="1"/>
</dbReference>
<dbReference type="InterPro" id="IPR054103">
    <property type="entry name" value="CAND6-7_N"/>
</dbReference>
<reference evidence="9 10" key="1">
    <citation type="journal article" date="2017" name="Mol. Plant">
        <title>The Genome of Medicinal Plant Macleaya cordata Provides New Insights into Benzylisoquinoline Alkaloids Metabolism.</title>
        <authorList>
            <person name="Liu X."/>
            <person name="Liu Y."/>
            <person name="Huang P."/>
            <person name="Ma Y."/>
            <person name="Qing Z."/>
            <person name="Tang Q."/>
            <person name="Cao H."/>
            <person name="Cheng P."/>
            <person name="Zheng Y."/>
            <person name="Yuan Z."/>
            <person name="Zhou Y."/>
            <person name="Liu J."/>
            <person name="Tang Z."/>
            <person name="Zhuo Y."/>
            <person name="Zhang Y."/>
            <person name="Yu L."/>
            <person name="Huang J."/>
            <person name="Yang P."/>
            <person name="Peng Q."/>
            <person name="Zhang J."/>
            <person name="Jiang W."/>
            <person name="Zhang Z."/>
            <person name="Lin K."/>
            <person name="Ro D.K."/>
            <person name="Chen X."/>
            <person name="Xiong X."/>
            <person name="Shang Y."/>
            <person name="Huang S."/>
            <person name="Zeng J."/>
        </authorList>
    </citation>
    <scope>NUCLEOTIDE SEQUENCE [LARGE SCALE GENOMIC DNA]</scope>
    <source>
        <strain evidence="10">cv. BLH2017</strain>
        <tissue evidence="9">Root</tissue>
    </source>
</reference>
<evidence type="ECO:0000256" key="6">
    <source>
        <dbReference type="SAM" id="Phobius"/>
    </source>
</evidence>
<evidence type="ECO:0000313" key="9">
    <source>
        <dbReference type="EMBL" id="OVA02294.1"/>
    </source>
</evidence>
<feature type="domain" description="GOST seven transmembrane" evidence="7">
    <location>
        <begin position="187"/>
        <end position="431"/>
    </location>
</feature>
<comment type="subcellular location">
    <subcellularLocation>
        <location evidence="1">Membrane</location>
        <topology evidence="1">Multi-pass membrane protein</topology>
    </subcellularLocation>
</comment>
<protein>
    <submittedName>
        <fullName evidence="9">Transmembrane receptor</fullName>
    </submittedName>
</protein>
<evidence type="ECO:0000313" key="10">
    <source>
        <dbReference type="Proteomes" id="UP000195402"/>
    </source>
</evidence>
<dbReference type="OrthoDB" id="29657at2759"/>
<feature type="transmembrane region" description="Helical" evidence="6">
    <location>
        <begin position="375"/>
        <end position="397"/>
    </location>
</feature>
<keyword evidence="9" id="KW-0675">Receptor</keyword>
<feature type="transmembrane region" description="Helical" evidence="6">
    <location>
        <begin position="325"/>
        <end position="347"/>
    </location>
</feature>
<evidence type="ECO:0000256" key="5">
    <source>
        <dbReference type="ARBA" id="ARBA00023136"/>
    </source>
</evidence>
<name>A0A200PVS5_MACCD</name>
<evidence type="ECO:0000256" key="3">
    <source>
        <dbReference type="ARBA" id="ARBA00022729"/>
    </source>
</evidence>
<keyword evidence="2 6" id="KW-0812">Transmembrane</keyword>